<keyword evidence="3" id="KW-0611">Plant defense</keyword>
<dbReference type="PRINTS" id="PR00364">
    <property type="entry name" value="DISEASERSIST"/>
</dbReference>
<evidence type="ECO:0000256" key="3">
    <source>
        <dbReference type="ARBA" id="ARBA00022821"/>
    </source>
</evidence>
<dbReference type="SUPFAM" id="SSF52200">
    <property type="entry name" value="Toll/Interleukin receptor TIR domain"/>
    <property type="match status" value="1"/>
</dbReference>
<dbReference type="GO" id="GO:0043531">
    <property type="term" value="F:ADP binding"/>
    <property type="evidence" value="ECO:0007669"/>
    <property type="project" value="InterPro"/>
</dbReference>
<dbReference type="FunFam" id="3.40.50.10140:FF:000007">
    <property type="entry name" value="Disease resistance protein (TIR-NBS-LRR class)"/>
    <property type="match status" value="1"/>
</dbReference>
<evidence type="ECO:0000313" key="6">
    <source>
        <dbReference type="EMBL" id="KAK4762126.1"/>
    </source>
</evidence>
<accession>A0AAN7KDT7</accession>
<dbReference type="InterPro" id="IPR000157">
    <property type="entry name" value="TIR_dom"/>
</dbReference>
<keyword evidence="2" id="KW-0677">Repeat</keyword>
<keyword evidence="4" id="KW-0520">NAD</keyword>
<dbReference type="PANTHER" id="PTHR11017:SF570">
    <property type="entry name" value="DISEASE RESISTANCE PROTEIN (TIR-NBS CLASS)-RELATED"/>
    <property type="match status" value="1"/>
</dbReference>
<organism evidence="6 7">
    <name type="scientific">Trapa incisa</name>
    <dbReference type="NCBI Taxonomy" id="236973"/>
    <lineage>
        <taxon>Eukaryota</taxon>
        <taxon>Viridiplantae</taxon>
        <taxon>Streptophyta</taxon>
        <taxon>Embryophyta</taxon>
        <taxon>Tracheophyta</taxon>
        <taxon>Spermatophyta</taxon>
        <taxon>Magnoliopsida</taxon>
        <taxon>eudicotyledons</taxon>
        <taxon>Gunneridae</taxon>
        <taxon>Pentapetalae</taxon>
        <taxon>rosids</taxon>
        <taxon>malvids</taxon>
        <taxon>Myrtales</taxon>
        <taxon>Lythraceae</taxon>
        <taxon>Trapa</taxon>
    </lineage>
</organism>
<dbReference type="SUPFAM" id="SSF52058">
    <property type="entry name" value="L domain-like"/>
    <property type="match status" value="2"/>
</dbReference>
<dbReference type="GO" id="GO:0006952">
    <property type="term" value="P:defense response"/>
    <property type="evidence" value="ECO:0007669"/>
    <property type="project" value="UniProtKB-KW"/>
</dbReference>
<proteinExistence type="predicted"/>
<reference evidence="6 7" key="1">
    <citation type="journal article" date="2023" name="Hortic Res">
        <title>Pangenome of water caltrop reveals structural variations and asymmetric subgenome divergence after allopolyploidization.</title>
        <authorList>
            <person name="Zhang X."/>
            <person name="Chen Y."/>
            <person name="Wang L."/>
            <person name="Yuan Y."/>
            <person name="Fang M."/>
            <person name="Shi L."/>
            <person name="Lu R."/>
            <person name="Comes H.P."/>
            <person name="Ma Y."/>
            <person name="Chen Y."/>
            <person name="Huang G."/>
            <person name="Zhou Y."/>
            <person name="Zheng Z."/>
            <person name="Qiu Y."/>
        </authorList>
    </citation>
    <scope>NUCLEOTIDE SEQUENCE [LARGE SCALE GENOMIC DNA]</scope>
    <source>
        <tissue evidence="6">Roots</tissue>
    </source>
</reference>
<feature type="domain" description="TIR" evidence="5">
    <location>
        <begin position="485"/>
        <end position="653"/>
    </location>
</feature>
<dbReference type="SMART" id="SM00255">
    <property type="entry name" value="TIR"/>
    <property type="match status" value="1"/>
</dbReference>
<evidence type="ECO:0000256" key="4">
    <source>
        <dbReference type="ARBA" id="ARBA00023027"/>
    </source>
</evidence>
<dbReference type="InterPro" id="IPR002182">
    <property type="entry name" value="NB-ARC"/>
</dbReference>
<evidence type="ECO:0000259" key="5">
    <source>
        <dbReference type="PROSITE" id="PS50104"/>
    </source>
</evidence>
<dbReference type="PANTHER" id="PTHR11017">
    <property type="entry name" value="LEUCINE-RICH REPEAT-CONTAINING PROTEIN"/>
    <property type="match status" value="1"/>
</dbReference>
<dbReference type="SUPFAM" id="SSF46785">
    <property type="entry name" value="Winged helix' DNA-binding domain"/>
    <property type="match status" value="1"/>
</dbReference>
<evidence type="ECO:0000256" key="2">
    <source>
        <dbReference type="ARBA" id="ARBA00022737"/>
    </source>
</evidence>
<dbReference type="InterPro" id="IPR044974">
    <property type="entry name" value="Disease_R_plants"/>
</dbReference>
<dbReference type="InterPro" id="IPR003593">
    <property type="entry name" value="AAA+_ATPase"/>
</dbReference>
<name>A0AAN7KDT7_9MYRT</name>
<dbReference type="InterPro" id="IPR032675">
    <property type="entry name" value="LRR_dom_sf"/>
</dbReference>
<dbReference type="Proteomes" id="UP001345219">
    <property type="component" value="Chromosome 23"/>
</dbReference>
<dbReference type="Gene3D" id="1.10.8.430">
    <property type="entry name" value="Helical domain of apoptotic protease-activating factors"/>
    <property type="match status" value="2"/>
</dbReference>
<sequence length="1100" mass="124924">MLGHRIPHGKVLILLDDADRREQLSNLLPSLHKYAAGSRIIVTTRDRAVLEDFEVQHIHEVIGLREEDALVLLCKYAFKQDSPAAELADLSQEIVKATGGLPIAIEVIGSHLSSTREVDVWVEALQLLKNVKRIHQRLRISYDSLSDNAKKIFLDVACLFSGMDYGVPAHMWKPCELSPANVRRELCQRCLIKIGNDKKIWMHDLLKDLGREIVRQENEHPGGRTRLWRHSDAFDVLEMKQGTNKVEAIHLDIGVEDISDGGFNGKKFKKLTMLRFLDLGDINPFGNKKQPLRKLNGLSYHGNYPLNIPSDLHSTKLVVLDMSNSSITERWPGWTSTKVLENVEVLNLTSCHQLGRIPDFTPFKLMEKLILEDCLEIIKVEGSILSLTTLKSLSLKNCSKLRELPEDLSSLSNLEELIVDGTLIQEISISEGMESLTTLSAQRCSSLTQIPDSRNFMKLQQLLMSDYHHSVHGSSSSSRSNPMGYEYEVFLSFRGPDTRTKFTDHLYQRLVGASIDVFKDNMELPSGKEIGPQLLKGIENSKMYIVILSAGYARSKWCLEEAVNMVHCMDTADRLILPVFYHVTPHDVRHQTGDHYGPAFMEHENNHPWDTIDKWKVALSKIGKLKGWEIKDGNTGAEGEIVEEILNDVIKILDKFKLDVPHDYLVGIDDHVDEVRDMLAIEIADVRIVGICGMGGIGKTTIAKLVYNQLSYHFERCCFLENVREASSQSSGMKKLQSQLASDLFLRGQPEFDNTEKGKSKLRQRMPHEKVLILLDDADRREQLSNLLPSLHKYAAGSRIIVTTRDRAVLEDFEVQHIHEVTGLREEDALVLFCKYAFKQDSPAAELADLSREIVKATGGLPLAIEVIGSHLSSTREVDIWVEALQLLKNEKTIHQRLRISYDPLSDNAKKIFLDVACFFCGMDYRVPAHMWKSRELLPANVRRELCQRCLIKIGNDKKIWMHDLVKDLGREIVRLENEHAGERTRLWRHSDAFDVLEMELGTNKVEAIHLDIGVEDISHHGFDGNKFNNLTILRFLDLGNNNLVGNYKKRLLELNWLSYHGNYPLNIPSDLHSTKLVVLDLSNSSITERRPGWTPTKVP</sequence>
<dbReference type="Gene3D" id="3.40.50.10140">
    <property type="entry name" value="Toll/interleukin-1 receptor homology (TIR) domain"/>
    <property type="match status" value="1"/>
</dbReference>
<dbReference type="Pfam" id="PF23282">
    <property type="entry name" value="WHD_ROQ1"/>
    <property type="match status" value="2"/>
</dbReference>
<dbReference type="InterPro" id="IPR035897">
    <property type="entry name" value="Toll_tir_struct_dom_sf"/>
</dbReference>
<dbReference type="AlphaFoldDB" id="A0AAN7KDT7"/>
<dbReference type="Gene3D" id="3.80.10.10">
    <property type="entry name" value="Ribonuclease Inhibitor"/>
    <property type="match status" value="3"/>
</dbReference>
<comment type="caution">
    <text evidence="6">The sequence shown here is derived from an EMBL/GenBank/DDBJ whole genome shotgun (WGS) entry which is preliminary data.</text>
</comment>
<dbReference type="SMART" id="SM00382">
    <property type="entry name" value="AAA"/>
    <property type="match status" value="1"/>
</dbReference>
<dbReference type="Pfam" id="PF00931">
    <property type="entry name" value="NB-ARC"/>
    <property type="match status" value="2"/>
</dbReference>
<keyword evidence="1" id="KW-0433">Leucine-rich repeat</keyword>
<dbReference type="InterPro" id="IPR036390">
    <property type="entry name" value="WH_DNA-bd_sf"/>
</dbReference>
<dbReference type="SUPFAM" id="SSF52540">
    <property type="entry name" value="P-loop containing nucleoside triphosphate hydrolases"/>
    <property type="match status" value="2"/>
</dbReference>
<dbReference type="InterPro" id="IPR058192">
    <property type="entry name" value="WHD_ROQ1-like"/>
</dbReference>
<dbReference type="Pfam" id="PF01582">
    <property type="entry name" value="TIR"/>
    <property type="match status" value="1"/>
</dbReference>
<dbReference type="InterPro" id="IPR042197">
    <property type="entry name" value="Apaf_helical"/>
</dbReference>
<gene>
    <name evidence="6" type="ORF">SAY87_030010</name>
</gene>
<dbReference type="PROSITE" id="PS50104">
    <property type="entry name" value="TIR"/>
    <property type="match status" value="1"/>
</dbReference>
<dbReference type="GO" id="GO:0007165">
    <property type="term" value="P:signal transduction"/>
    <property type="evidence" value="ECO:0007669"/>
    <property type="project" value="InterPro"/>
</dbReference>
<evidence type="ECO:0000313" key="7">
    <source>
        <dbReference type="Proteomes" id="UP001345219"/>
    </source>
</evidence>
<protein>
    <recommendedName>
        <fullName evidence="5">TIR domain-containing protein</fullName>
    </recommendedName>
</protein>
<keyword evidence="7" id="KW-1185">Reference proteome</keyword>
<evidence type="ECO:0000256" key="1">
    <source>
        <dbReference type="ARBA" id="ARBA00022614"/>
    </source>
</evidence>
<dbReference type="InterPro" id="IPR027417">
    <property type="entry name" value="P-loop_NTPase"/>
</dbReference>
<dbReference type="EMBL" id="JAXIOK010000009">
    <property type="protein sequence ID" value="KAK4762126.1"/>
    <property type="molecule type" value="Genomic_DNA"/>
</dbReference>
<dbReference type="Gene3D" id="3.40.50.300">
    <property type="entry name" value="P-loop containing nucleotide triphosphate hydrolases"/>
    <property type="match status" value="2"/>
</dbReference>